<evidence type="ECO:0000313" key="2">
    <source>
        <dbReference type="Proteomes" id="UP000051952"/>
    </source>
</evidence>
<protein>
    <submittedName>
        <fullName evidence="1">Uncharacterized protein</fullName>
    </submittedName>
</protein>
<keyword evidence="2" id="KW-1185">Reference proteome</keyword>
<dbReference type="EMBL" id="CYKH01001237">
    <property type="protein sequence ID" value="CUG86084.1"/>
    <property type="molecule type" value="Genomic_DNA"/>
</dbReference>
<dbReference type="Proteomes" id="UP000051952">
    <property type="component" value="Unassembled WGS sequence"/>
</dbReference>
<dbReference type="OrthoDB" id="243061at2759"/>
<evidence type="ECO:0000313" key="1">
    <source>
        <dbReference type="EMBL" id="CUG86084.1"/>
    </source>
</evidence>
<sequence length="512" mass="55077">MRCCPTRVLLRMFQPRDGGAKVLRHKKFSELGLDTATNFETRFRLRDVHGTSNDLVTLDVASNDAAVMQLMRLHLYGMVEPLDKVDVGPAASVAHRRVAMHLGAMPAVFCGGPTFLDNSVDVFRRANRKRHGDASANTLSTGQDIAASGQKSGHRRVHTASERWSYGTLADGCVAIKTIDHPGLEKMDAINADIAGGKLLRIALDPLEKTPYIARLDDGSVWACFGGPKVPTTADIETSLLDMLMWSFGSAMLRELRGVWVRGAAVCDETTGDAVLFTGPQRSGKTSMALHCLAAHPSVQLIGADSAFIFVHPITQQLMIASLPLSPSLGLGSLMGTMQPNPKLMPPDLLLASAAAKNSLDTIWHRMTHSHRSPIAESFGLDRCCSTACPLKSVVQLQWDTRRLDMSARREACAVNTHESASDWVMALEEAGAFMSHPLMEWGSGSGGGDDAAHALSALLEASSVPPKIHQLGGDVAFAKGTRFVLEKIFQKAPGSLDVNYQRPPAADAAAQ</sequence>
<proteinExistence type="predicted"/>
<gene>
    <name evidence="1" type="ORF">BSAL_06510</name>
</gene>
<accession>A0A0S4J7P5</accession>
<dbReference type="AlphaFoldDB" id="A0A0S4J7P5"/>
<organism evidence="1 2">
    <name type="scientific">Bodo saltans</name>
    <name type="common">Flagellated protozoan</name>
    <dbReference type="NCBI Taxonomy" id="75058"/>
    <lineage>
        <taxon>Eukaryota</taxon>
        <taxon>Discoba</taxon>
        <taxon>Euglenozoa</taxon>
        <taxon>Kinetoplastea</taxon>
        <taxon>Metakinetoplastina</taxon>
        <taxon>Eubodonida</taxon>
        <taxon>Bodonidae</taxon>
        <taxon>Bodo</taxon>
    </lineage>
</organism>
<name>A0A0S4J7P5_BODSA</name>
<dbReference type="VEuPathDB" id="TriTrypDB:BSAL_06510"/>
<reference evidence="2" key="1">
    <citation type="submission" date="2015-09" db="EMBL/GenBank/DDBJ databases">
        <authorList>
            <consortium name="Pathogen Informatics"/>
        </authorList>
    </citation>
    <scope>NUCLEOTIDE SEQUENCE [LARGE SCALE GENOMIC DNA]</scope>
    <source>
        <strain evidence="2">Lake Konstanz</strain>
    </source>
</reference>